<name>A0A4R5AZS5_9ACTN</name>
<sequence length="155" mass="15482">MGRHRSDPRGLARILIAALAVVAALALLVVGGMALVNAISGEPENKGPSTAASPSGGGGKASPTRSGAATSPTAVLPLVIKVTGQPTGVVVRVADTAGKVLTNDTLNTGVTLQYEEAPLSVVADNGGALQVTIYGKVQEPKPNGQRGVWLVKAKG</sequence>
<proteinExistence type="predicted"/>
<dbReference type="EMBL" id="SMKY01000147">
    <property type="protein sequence ID" value="TDD76202.1"/>
    <property type="molecule type" value="Genomic_DNA"/>
</dbReference>
<gene>
    <name evidence="3" type="ORF">E1293_27390</name>
</gene>
<dbReference type="OrthoDB" id="3483537at2"/>
<feature type="region of interest" description="Disordered" evidence="1">
    <location>
        <begin position="41"/>
        <end position="71"/>
    </location>
</feature>
<protein>
    <recommendedName>
        <fullName evidence="2">Cytoskeleton protein RodZ-like C-terminal domain-containing protein</fullName>
    </recommendedName>
</protein>
<evidence type="ECO:0000259" key="2">
    <source>
        <dbReference type="Pfam" id="PF13464"/>
    </source>
</evidence>
<dbReference type="InterPro" id="IPR025194">
    <property type="entry name" value="RodZ-like_C"/>
</dbReference>
<dbReference type="Proteomes" id="UP000295578">
    <property type="component" value="Unassembled WGS sequence"/>
</dbReference>
<evidence type="ECO:0000313" key="4">
    <source>
        <dbReference type="Proteomes" id="UP000295578"/>
    </source>
</evidence>
<organism evidence="3 4">
    <name type="scientific">Actinomadura darangshiensis</name>
    <dbReference type="NCBI Taxonomy" id="705336"/>
    <lineage>
        <taxon>Bacteria</taxon>
        <taxon>Bacillati</taxon>
        <taxon>Actinomycetota</taxon>
        <taxon>Actinomycetes</taxon>
        <taxon>Streptosporangiales</taxon>
        <taxon>Thermomonosporaceae</taxon>
        <taxon>Actinomadura</taxon>
    </lineage>
</organism>
<reference evidence="3 4" key="1">
    <citation type="submission" date="2019-03" db="EMBL/GenBank/DDBJ databases">
        <title>Draft genome sequences of novel Actinobacteria.</title>
        <authorList>
            <person name="Sahin N."/>
            <person name="Ay H."/>
            <person name="Saygin H."/>
        </authorList>
    </citation>
    <scope>NUCLEOTIDE SEQUENCE [LARGE SCALE GENOMIC DNA]</scope>
    <source>
        <strain evidence="3 4">DSM 45941</strain>
    </source>
</reference>
<accession>A0A4R5AZS5</accession>
<dbReference type="Pfam" id="PF13464">
    <property type="entry name" value="RodZ_C"/>
    <property type="match status" value="1"/>
</dbReference>
<evidence type="ECO:0000313" key="3">
    <source>
        <dbReference type="EMBL" id="TDD76202.1"/>
    </source>
</evidence>
<dbReference type="AlphaFoldDB" id="A0A4R5AZS5"/>
<keyword evidence="4" id="KW-1185">Reference proteome</keyword>
<feature type="domain" description="Cytoskeleton protein RodZ-like C-terminal" evidence="2">
    <location>
        <begin position="90"/>
        <end position="146"/>
    </location>
</feature>
<evidence type="ECO:0000256" key="1">
    <source>
        <dbReference type="SAM" id="MobiDB-lite"/>
    </source>
</evidence>
<comment type="caution">
    <text evidence="3">The sequence shown here is derived from an EMBL/GenBank/DDBJ whole genome shotgun (WGS) entry which is preliminary data.</text>
</comment>